<evidence type="ECO:0000256" key="4">
    <source>
        <dbReference type="ARBA" id="ARBA00023136"/>
    </source>
</evidence>
<dbReference type="EMBL" id="CAAALY010060799">
    <property type="protein sequence ID" value="VEL23231.1"/>
    <property type="molecule type" value="Genomic_DNA"/>
</dbReference>
<feature type="transmembrane region" description="Helical" evidence="5">
    <location>
        <begin position="12"/>
        <end position="40"/>
    </location>
</feature>
<dbReference type="SUPFAM" id="SSF48652">
    <property type="entry name" value="Tetraspanin"/>
    <property type="match status" value="1"/>
</dbReference>
<comment type="subcellular location">
    <subcellularLocation>
        <location evidence="1">Membrane</location>
        <topology evidence="1">Multi-pass membrane protein</topology>
    </subcellularLocation>
</comment>
<dbReference type="AlphaFoldDB" id="A0A448WYA2"/>
<evidence type="ECO:0000313" key="7">
    <source>
        <dbReference type="Proteomes" id="UP000784294"/>
    </source>
</evidence>
<evidence type="ECO:0000256" key="5">
    <source>
        <dbReference type="SAM" id="Phobius"/>
    </source>
</evidence>
<reference evidence="6" key="1">
    <citation type="submission" date="2018-11" db="EMBL/GenBank/DDBJ databases">
        <authorList>
            <consortium name="Pathogen Informatics"/>
        </authorList>
    </citation>
    <scope>NUCLEOTIDE SEQUENCE</scope>
</reference>
<evidence type="ECO:0008006" key="8">
    <source>
        <dbReference type="Google" id="ProtNLM"/>
    </source>
</evidence>
<comment type="caution">
    <text evidence="6">The sequence shown here is derived from an EMBL/GenBank/DDBJ whole genome shotgun (WGS) entry which is preliminary data.</text>
</comment>
<keyword evidence="2 5" id="KW-0812">Transmembrane</keyword>
<sequence>MHWKERCSKGCIIRFFIIFIYLILGAAVALLLIVSTFIHWSHRWVASSLLPREVLAVWPSLASGPMMTAFSDQIVSVLDYNYGLVICLLGCLLLLLIFHCLSGLVRIEKHPMGLLSAMAESTFCLMAFIMATISLAGRQPFVQQELEHRLTDLLQSHYSMEKAWTQFDRRSQYLLEERSLMVNYLNSDKGTNASTTNYTILSKTTPIQAATSQTDSPNLTLKMSNVKILFLNRLVDEIQMHFNCCGILSHDDYLGVADFQNQPNLIPPSCCMRPYNQTCLRNPTMYNAYLDTGCGMKIWSTVDPICGGLLLILIIINVLISISIVLNAYLLKLMHKK</sequence>
<organism evidence="6 7">
    <name type="scientific">Protopolystoma xenopodis</name>
    <dbReference type="NCBI Taxonomy" id="117903"/>
    <lineage>
        <taxon>Eukaryota</taxon>
        <taxon>Metazoa</taxon>
        <taxon>Spiralia</taxon>
        <taxon>Lophotrochozoa</taxon>
        <taxon>Platyhelminthes</taxon>
        <taxon>Monogenea</taxon>
        <taxon>Polyopisthocotylea</taxon>
        <taxon>Polystomatidea</taxon>
        <taxon>Polystomatidae</taxon>
        <taxon>Protopolystoma</taxon>
    </lineage>
</organism>
<proteinExistence type="predicted"/>
<keyword evidence="3 5" id="KW-1133">Transmembrane helix</keyword>
<dbReference type="Proteomes" id="UP000784294">
    <property type="component" value="Unassembled WGS sequence"/>
</dbReference>
<dbReference type="OrthoDB" id="10033535at2759"/>
<gene>
    <name evidence="6" type="ORF">PXEA_LOCUS16671</name>
</gene>
<dbReference type="Pfam" id="PF00335">
    <property type="entry name" value="Tetraspanin"/>
    <property type="match status" value="1"/>
</dbReference>
<feature type="transmembrane region" description="Helical" evidence="5">
    <location>
        <begin position="113"/>
        <end position="136"/>
    </location>
</feature>
<accession>A0A448WYA2</accession>
<dbReference type="InterPro" id="IPR008952">
    <property type="entry name" value="Tetraspanin_EC2_sf"/>
</dbReference>
<evidence type="ECO:0000313" key="6">
    <source>
        <dbReference type="EMBL" id="VEL23231.1"/>
    </source>
</evidence>
<protein>
    <recommendedName>
        <fullName evidence="8">Tetraspanin</fullName>
    </recommendedName>
</protein>
<name>A0A448WYA2_9PLAT</name>
<dbReference type="Gene3D" id="1.10.1450.10">
    <property type="entry name" value="Tetraspanin"/>
    <property type="match status" value="1"/>
</dbReference>
<dbReference type="InterPro" id="IPR018499">
    <property type="entry name" value="Tetraspanin/Peripherin"/>
</dbReference>
<dbReference type="GO" id="GO:0016020">
    <property type="term" value="C:membrane"/>
    <property type="evidence" value="ECO:0007669"/>
    <property type="project" value="UniProtKB-SubCell"/>
</dbReference>
<feature type="transmembrane region" description="Helical" evidence="5">
    <location>
        <begin position="80"/>
        <end position="101"/>
    </location>
</feature>
<keyword evidence="4 5" id="KW-0472">Membrane</keyword>
<feature type="transmembrane region" description="Helical" evidence="5">
    <location>
        <begin position="309"/>
        <end position="331"/>
    </location>
</feature>
<evidence type="ECO:0000256" key="1">
    <source>
        <dbReference type="ARBA" id="ARBA00004141"/>
    </source>
</evidence>
<keyword evidence="7" id="KW-1185">Reference proteome</keyword>
<evidence type="ECO:0000256" key="2">
    <source>
        <dbReference type="ARBA" id="ARBA00022692"/>
    </source>
</evidence>
<evidence type="ECO:0000256" key="3">
    <source>
        <dbReference type="ARBA" id="ARBA00022989"/>
    </source>
</evidence>